<dbReference type="EMBL" id="JABWCS010000211">
    <property type="protein sequence ID" value="NUU61788.1"/>
    <property type="molecule type" value="Genomic_DNA"/>
</dbReference>
<dbReference type="InterPro" id="IPR049739">
    <property type="entry name" value="YraL-like"/>
</dbReference>
<dbReference type="NCBIfam" id="NF040785">
    <property type="entry name" value="CD3324_fam"/>
    <property type="match status" value="1"/>
</dbReference>
<dbReference type="SUPFAM" id="SSF46689">
    <property type="entry name" value="Homeodomain-like"/>
    <property type="match status" value="1"/>
</dbReference>
<dbReference type="PANTHER" id="PTHR37812">
    <property type="entry name" value="MU-LIKE PROPHAGE FLUMU PROTEIN C"/>
    <property type="match status" value="1"/>
</dbReference>
<name>A0A850EL89_9BACL</name>
<keyword evidence="2" id="KW-1185">Reference proteome</keyword>
<dbReference type="InterPro" id="IPR009057">
    <property type="entry name" value="Homeodomain-like_sf"/>
</dbReference>
<dbReference type="AlphaFoldDB" id="A0A850EL89"/>
<dbReference type="InterPro" id="IPR052411">
    <property type="entry name" value="c-mor_Regulatory_Protein"/>
</dbReference>
<evidence type="ECO:0008006" key="3">
    <source>
        <dbReference type="Google" id="ProtNLM"/>
    </source>
</evidence>
<evidence type="ECO:0000313" key="1">
    <source>
        <dbReference type="EMBL" id="NUU61788.1"/>
    </source>
</evidence>
<sequence>MKYINAAKVLPEKLIMEIQKYVQGETLYIPKPETEYKHWGSQSGGRRLLDERNVAIRAAFKNGSSIEQLAEEHFLSIETIKKIVYSHKSKKQHW</sequence>
<protein>
    <recommendedName>
        <fullName evidence="3">Mor transcription activator domain-containing protein</fullName>
    </recommendedName>
</protein>
<evidence type="ECO:0000313" key="2">
    <source>
        <dbReference type="Proteomes" id="UP000564806"/>
    </source>
</evidence>
<dbReference type="Proteomes" id="UP000564806">
    <property type="component" value="Unassembled WGS sequence"/>
</dbReference>
<organism evidence="1 2">
    <name type="scientific">Paenibacillus agri</name>
    <dbReference type="NCBI Taxonomy" id="2744309"/>
    <lineage>
        <taxon>Bacteria</taxon>
        <taxon>Bacillati</taxon>
        <taxon>Bacillota</taxon>
        <taxon>Bacilli</taxon>
        <taxon>Bacillales</taxon>
        <taxon>Paenibacillaceae</taxon>
        <taxon>Paenibacillus</taxon>
    </lineage>
</organism>
<gene>
    <name evidence="1" type="ORF">HPT30_15700</name>
</gene>
<reference evidence="1" key="1">
    <citation type="submission" date="2020-06" db="EMBL/GenBank/DDBJ databases">
        <title>Paenibacillus sp. nov., isolated from soil.</title>
        <authorList>
            <person name="Seo Y.L."/>
        </authorList>
    </citation>
    <scope>NUCLEOTIDE SEQUENCE [LARGE SCALE GENOMIC DNA]</scope>
    <source>
        <strain evidence="1">JW14</strain>
    </source>
</reference>
<dbReference type="Gene3D" id="1.10.10.60">
    <property type="entry name" value="Homeodomain-like"/>
    <property type="match status" value="1"/>
</dbReference>
<dbReference type="RefSeq" id="WP_175372295.1">
    <property type="nucleotide sequence ID" value="NZ_JABWCS010000211.1"/>
</dbReference>
<accession>A0A850EL89</accession>
<comment type="caution">
    <text evidence="1">The sequence shown here is derived from an EMBL/GenBank/DDBJ whole genome shotgun (WGS) entry which is preliminary data.</text>
</comment>
<proteinExistence type="predicted"/>
<dbReference type="PANTHER" id="PTHR37812:SF1">
    <property type="entry name" value="MU-LIKE PROPHAGE FLUMU PROTEIN C"/>
    <property type="match status" value="1"/>
</dbReference>